<keyword evidence="2" id="KW-0812">Transmembrane</keyword>
<keyword evidence="2" id="KW-0472">Membrane</keyword>
<evidence type="ECO:0000256" key="1">
    <source>
        <dbReference type="SAM" id="MobiDB-lite"/>
    </source>
</evidence>
<feature type="compositionally biased region" description="Low complexity" evidence="1">
    <location>
        <begin position="265"/>
        <end position="276"/>
    </location>
</feature>
<keyword evidence="4" id="KW-1185">Reference proteome</keyword>
<evidence type="ECO:0000313" key="3">
    <source>
        <dbReference type="EMBL" id="RYO81001.1"/>
    </source>
</evidence>
<feature type="transmembrane region" description="Helical" evidence="2">
    <location>
        <begin position="43"/>
        <end position="63"/>
    </location>
</feature>
<accession>A0ABY0GZT8</accession>
<reference evidence="3 4" key="1">
    <citation type="submission" date="2018-06" db="EMBL/GenBank/DDBJ databases">
        <title>Complete Genomes of Monosporascus.</title>
        <authorList>
            <person name="Robinson A.J."/>
            <person name="Natvig D.O."/>
        </authorList>
    </citation>
    <scope>NUCLEOTIDE SEQUENCE [LARGE SCALE GENOMIC DNA]</scope>
    <source>
        <strain evidence="3 4">CBS 609.92</strain>
    </source>
</reference>
<dbReference type="Proteomes" id="UP000294003">
    <property type="component" value="Unassembled WGS sequence"/>
</dbReference>
<evidence type="ECO:0000256" key="2">
    <source>
        <dbReference type="SAM" id="Phobius"/>
    </source>
</evidence>
<protein>
    <submittedName>
        <fullName evidence="3">Uncharacterized protein</fullName>
    </submittedName>
</protein>
<feature type="region of interest" description="Disordered" evidence="1">
    <location>
        <begin position="264"/>
        <end position="344"/>
    </location>
</feature>
<dbReference type="EMBL" id="QJNS01000267">
    <property type="protein sequence ID" value="RYO81001.1"/>
    <property type="molecule type" value="Genomic_DNA"/>
</dbReference>
<organism evidence="3 4">
    <name type="scientific">Monosporascus cannonballus</name>
    <dbReference type="NCBI Taxonomy" id="155416"/>
    <lineage>
        <taxon>Eukaryota</taxon>
        <taxon>Fungi</taxon>
        <taxon>Dikarya</taxon>
        <taxon>Ascomycota</taxon>
        <taxon>Pezizomycotina</taxon>
        <taxon>Sordariomycetes</taxon>
        <taxon>Xylariomycetidae</taxon>
        <taxon>Xylariales</taxon>
        <taxon>Xylariales incertae sedis</taxon>
        <taxon>Monosporascus</taxon>
    </lineage>
</organism>
<keyword evidence="2" id="KW-1133">Transmembrane helix</keyword>
<gene>
    <name evidence="3" type="ORF">DL762_007371</name>
</gene>
<comment type="caution">
    <text evidence="3">The sequence shown here is derived from an EMBL/GenBank/DDBJ whole genome shotgun (WGS) entry which is preliminary data.</text>
</comment>
<feature type="compositionally biased region" description="Low complexity" evidence="1">
    <location>
        <begin position="313"/>
        <end position="332"/>
    </location>
</feature>
<name>A0ABY0GZT8_9PEZI</name>
<feature type="compositionally biased region" description="Low complexity" evidence="1">
    <location>
        <begin position="293"/>
        <end position="303"/>
    </location>
</feature>
<evidence type="ECO:0000313" key="4">
    <source>
        <dbReference type="Proteomes" id="UP000294003"/>
    </source>
</evidence>
<proteinExistence type="predicted"/>
<sequence>MFRLFRSRPNIMSLGRRVNGVPWSQTPSPEIIRLQRVKVRRKWFRPMNFVIAGGIYYGCYRVYMSTIFGTLNQWLDESEAQLSEKERKELEEDIEPFFIPLPFTTKQVEPLPYRGSDPEWQTFIKISKNPALLRDIESKLATICRMALEAHPGIMHKYGKDPKVVKYMIDVVFPSKPPPTFVRKGFASPPACSPMNRKKLTCSRIAIDEEGISIEEHPVSSLDVFRVRRVLWPSALAMSLWSFTGALMRQNAAAAARALGYEPKQQQPAMTMQQTMEKIHQQLQKPQPKTDSKTPSSLPSTKSQVFQGSSVDPTSPGAPASTGSSPAGVGSPLPAAPNATAGKQKSAREIYGVKMAQEHTNGPWQAFSKKMIQTWRPLRDYPPRGSISVSGVVELDTPRARITVEAFAWWDPKTQKFDGRSLVLRWRSIRPKTQNPLR</sequence>